<reference evidence="1 2" key="1">
    <citation type="submission" date="2016-02" db="EMBL/GenBank/DDBJ databases">
        <title>Draft Genome for Tepidibacillus decaturensis nov. sp. Strain Z9, an Anaerobic, Moderately Thermophilic and Heterotrophic Bacterium from Deep Subsurface of the Illinois Basin, USA.</title>
        <authorList>
            <person name="Dong Y."/>
            <person name="Chang J.Y."/>
            <person name="Sanford R."/>
            <person name="Fouke B.W."/>
        </authorList>
    </citation>
    <scope>NUCLEOTIDE SEQUENCE [LARGE SCALE GENOMIC DNA]</scope>
    <source>
        <strain evidence="1 2">Z9</strain>
    </source>
</reference>
<dbReference type="RefSeq" id="WP_068722760.1">
    <property type="nucleotide sequence ID" value="NZ_LSKU01000001.1"/>
</dbReference>
<evidence type="ECO:0000313" key="2">
    <source>
        <dbReference type="Proteomes" id="UP000070352"/>
    </source>
</evidence>
<evidence type="ECO:0000313" key="1">
    <source>
        <dbReference type="EMBL" id="KXG42888.1"/>
    </source>
</evidence>
<name>A0A135L1K9_9BACI</name>
<dbReference type="AlphaFoldDB" id="A0A135L1K9"/>
<evidence type="ECO:0008006" key="3">
    <source>
        <dbReference type="Google" id="ProtNLM"/>
    </source>
</evidence>
<gene>
    <name evidence="1" type="ORF">U473_01710</name>
</gene>
<keyword evidence="2" id="KW-1185">Reference proteome</keyword>
<dbReference type="EMBL" id="LSKU01000001">
    <property type="protein sequence ID" value="KXG42888.1"/>
    <property type="molecule type" value="Genomic_DNA"/>
</dbReference>
<dbReference type="InterPro" id="IPR024524">
    <property type="entry name" value="DUF3800"/>
</dbReference>
<comment type="caution">
    <text evidence="1">The sequence shown here is derived from an EMBL/GenBank/DDBJ whole genome shotgun (WGS) entry which is preliminary data.</text>
</comment>
<proteinExistence type="predicted"/>
<dbReference type="OrthoDB" id="9792394at2"/>
<sequence>MLVFVDESGDTGFKFNQGSSDHFLVTMVFFERNSDAEQVAKEIESLRKEINWYKEFHFKELPDKVKEAFFTHITGKYFYRCIVIDKRIIYSDFLKENKKKFYNFVVGQMVKFSEGYLDNAKIIVDASSDKAFQNELKVYMRKKARYNGYIIKEIKFKNWRQNSLIQIADMYCGAIFKNYEKNYPYYYEKIKSKENNLWEFR</sequence>
<organism evidence="1 2">
    <name type="scientific">Tepidibacillus decaturensis</name>
    <dbReference type="NCBI Taxonomy" id="1413211"/>
    <lineage>
        <taxon>Bacteria</taxon>
        <taxon>Bacillati</taxon>
        <taxon>Bacillota</taxon>
        <taxon>Bacilli</taxon>
        <taxon>Bacillales</taxon>
        <taxon>Bacillaceae</taxon>
        <taxon>Tepidibacillus</taxon>
    </lineage>
</organism>
<accession>A0A135L1K9</accession>
<dbReference type="Pfam" id="PF12686">
    <property type="entry name" value="DUF3800"/>
    <property type="match status" value="1"/>
</dbReference>
<protein>
    <recommendedName>
        <fullName evidence="3">DUF3800 domain-containing protein</fullName>
    </recommendedName>
</protein>
<dbReference type="Proteomes" id="UP000070352">
    <property type="component" value="Unassembled WGS sequence"/>
</dbReference>